<evidence type="ECO:0000313" key="2">
    <source>
        <dbReference type="EMBL" id="MDR7361568.1"/>
    </source>
</evidence>
<evidence type="ECO:0000313" key="3">
    <source>
        <dbReference type="Proteomes" id="UP001183648"/>
    </source>
</evidence>
<sequence length="73" mass="7962">MITRRNYLILAGVTLALLVPNAIIGSGKDVLWVLDDVLWFGFLLSVLLLIVMTVAILVRAATSRSRDHAGATR</sequence>
<gene>
    <name evidence="2" type="ORF">J2S63_001121</name>
</gene>
<evidence type="ECO:0000256" key="1">
    <source>
        <dbReference type="SAM" id="Phobius"/>
    </source>
</evidence>
<keyword evidence="1" id="KW-1133">Transmembrane helix</keyword>
<dbReference type="EMBL" id="JAVDYG010000001">
    <property type="protein sequence ID" value="MDR7361568.1"/>
    <property type="molecule type" value="Genomic_DNA"/>
</dbReference>
<feature type="transmembrane region" description="Helical" evidence="1">
    <location>
        <begin position="37"/>
        <end position="58"/>
    </location>
</feature>
<dbReference type="RefSeq" id="WP_310299696.1">
    <property type="nucleotide sequence ID" value="NZ_BAAAPS010000007.1"/>
</dbReference>
<keyword evidence="3" id="KW-1185">Reference proteome</keyword>
<protein>
    <submittedName>
        <fullName evidence="2">Uncharacterized protein</fullName>
    </submittedName>
</protein>
<name>A0ABU2BSE8_9ACTN</name>
<accession>A0ABU2BSE8</accession>
<reference evidence="2 3" key="1">
    <citation type="submission" date="2023-07" db="EMBL/GenBank/DDBJ databases">
        <title>Sequencing the genomes of 1000 actinobacteria strains.</title>
        <authorList>
            <person name="Klenk H.-P."/>
        </authorList>
    </citation>
    <scope>NUCLEOTIDE SEQUENCE [LARGE SCALE GENOMIC DNA]</scope>
    <source>
        <strain evidence="2 3">DSM 19426</strain>
    </source>
</reference>
<dbReference type="Proteomes" id="UP001183648">
    <property type="component" value="Unassembled WGS sequence"/>
</dbReference>
<comment type="caution">
    <text evidence="2">The sequence shown here is derived from an EMBL/GenBank/DDBJ whole genome shotgun (WGS) entry which is preliminary data.</text>
</comment>
<keyword evidence="1" id="KW-0472">Membrane</keyword>
<keyword evidence="1" id="KW-0812">Transmembrane</keyword>
<proteinExistence type="predicted"/>
<organism evidence="2 3">
    <name type="scientific">Nocardioides marmoribigeumensis</name>
    <dbReference type="NCBI Taxonomy" id="433649"/>
    <lineage>
        <taxon>Bacteria</taxon>
        <taxon>Bacillati</taxon>
        <taxon>Actinomycetota</taxon>
        <taxon>Actinomycetes</taxon>
        <taxon>Propionibacteriales</taxon>
        <taxon>Nocardioidaceae</taxon>
        <taxon>Nocardioides</taxon>
    </lineage>
</organism>